<dbReference type="Pfam" id="PF06271">
    <property type="entry name" value="RDD"/>
    <property type="match status" value="1"/>
</dbReference>
<keyword evidence="9" id="KW-1185">Reference proteome</keyword>
<keyword evidence="2 6" id="KW-0812">Transmembrane</keyword>
<feature type="region of interest" description="Disordered" evidence="5">
    <location>
        <begin position="1"/>
        <end position="29"/>
    </location>
</feature>
<name>A0A562LNA2_9GAMM</name>
<feature type="compositionally biased region" description="Polar residues" evidence="5">
    <location>
        <begin position="10"/>
        <end position="29"/>
    </location>
</feature>
<feature type="transmembrane region" description="Helical" evidence="6">
    <location>
        <begin position="86"/>
        <end position="112"/>
    </location>
</feature>
<organism evidence="8 9">
    <name type="scientific">Aerolutibacter ruishenii</name>
    <dbReference type="NCBI Taxonomy" id="686800"/>
    <lineage>
        <taxon>Bacteria</taxon>
        <taxon>Pseudomonadati</taxon>
        <taxon>Pseudomonadota</taxon>
        <taxon>Gammaproteobacteria</taxon>
        <taxon>Lysobacterales</taxon>
        <taxon>Lysobacteraceae</taxon>
        <taxon>Aerolutibacter</taxon>
    </lineage>
</organism>
<keyword evidence="4 6" id="KW-0472">Membrane</keyword>
<gene>
    <name evidence="8" type="ORF">IP93_02268</name>
</gene>
<comment type="caution">
    <text evidence="8">The sequence shown here is derived from an EMBL/GenBank/DDBJ whole genome shotgun (WGS) entry which is preliminary data.</text>
</comment>
<evidence type="ECO:0000256" key="1">
    <source>
        <dbReference type="ARBA" id="ARBA00004141"/>
    </source>
</evidence>
<keyword evidence="3 6" id="KW-1133">Transmembrane helix</keyword>
<feature type="transmembrane region" description="Helical" evidence="6">
    <location>
        <begin position="41"/>
        <end position="66"/>
    </location>
</feature>
<evidence type="ECO:0000256" key="6">
    <source>
        <dbReference type="SAM" id="Phobius"/>
    </source>
</evidence>
<dbReference type="GeneID" id="77261197"/>
<evidence type="ECO:0000256" key="5">
    <source>
        <dbReference type="SAM" id="MobiDB-lite"/>
    </source>
</evidence>
<evidence type="ECO:0000256" key="2">
    <source>
        <dbReference type="ARBA" id="ARBA00022692"/>
    </source>
</evidence>
<dbReference type="OrthoDB" id="198456at2"/>
<evidence type="ECO:0000313" key="8">
    <source>
        <dbReference type="EMBL" id="TWI09109.1"/>
    </source>
</evidence>
<dbReference type="Proteomes" id="UP000316471">
    <property type="component" value="Unassembled WGS sequence"/>
</dbReference>
<accession>A0A562LNA2</accession>
<dbReference type="EMBL" id="VLKP01000009">
    <property type="protein sequence ID" value="TWI09109.1"/>
    <property type="molecule type" value="Genomic_DNA"/>
</dbReference>
<evidence type="ECO:0000256" key="3">
    <source>
        <dbReference type="ARBA" id="ARBA00022989"/>
    </source>
</evidence>
<feature type="domain" description="RDD" evidence="7">
    <location>
        <begin position="36"/>
        <end position="172"/>
    </location>
</feature>
<evidence type="ECO:0000256" key="4">
    <source>
        <dbReference type="ARBA" id="ARBA00023136"/>
    </source>
</evidence>
<feature type="transmembrane region" description="Helical" evidence="6">
    <location>
        <begin position="183"/>
        <end position="206"/>
    </location>
</feature>
<dbReference type="AlphaFoldDB" id="A0A562LNA2"/>
<evidence type="ECO:0000259" key="7">
    <source>
        <dbReference type="Pfam" id="PF06271"/>
    </source>
</evidence>
<dbReference type="InterPro" id="IPR010432">
    <property type="entry name" value="RDD"/>
</dbReference>
<protein>
    <submittedName>
        <fullName evidence="8">RDD family protein</fullName>
    </submittedName>
</protein>
<dbReference type="GO" id="GO:0016020">
    <property type="term" value="C:membrane"/>
    <property type="evidence" value="ECO:0007669"/>
    <property type="project" value="UniProtKB-SubCell"/>
</dbReference>
<proteinExistence type="predicted"/>
<sequence>MAYEDPNAPSPVSANYVQESSSPVDQSKSFLGGKHHPWRRLFARTVDICTAGFVLFLLLIFAFSAAMPVQAAGFAKAVENPIVASIVLYLVWLPAEALLLSLFGTTPAKWLFGIKIAHPGGNLLSFSEALNRSFLVFVQGVGFGIPFVALFTQLFAYRRLTKTGTTLWDTSAGAVVLHKKWGVVRALVCTAAVFAVLILMSALNAVGNR</sequence>
<feature type="transmembrane region" description="Helical" evidence="6">
    <location>
        <begin position="133"/>
        <end position="157"/>
    </location>
</feature>
<comment type="subcellular location">
    <subcellularLocation>
        <location evidence="1">Membrane</location>
        <topology evidence="1">Multi-pass membrane protein</topology>
    </subcellularLocation>
</comment>
<evidence type="ECO:0000313" key="9">
    <source>
        <dbReference type="Proteomes" id="UP000316471"/>
    </source>
</evidence>
<reference evidence="8 9" key="1">
    <citation type="journal article" date="2015" name="Stand. Genomic Sci.">
        <title>Genomic Encyclopedia of Bacterial and Archaeal Type Strains, Phase III: the genomes of soil and plant-associated and newly described type strains.</title>
        <authorList>
            <person name="Whitman W.B."/>
            <person name="Woyke T."/>
            <person name="Klenk H.P."/>
            <person name="Zhou Y."/>
            <person name="Lilburn T.G."/>
            <person name="Beck B.J."/>
            <person name="De Vos P."/>
            <person name="Vandamme P."/>
            <person name="Eisen J.A."/>
            <person name="Garrity G."/>
            <person name="Hugenholtz P."/>
            <person name="Kyrpides N.C."/>
        </authorList>
    </citation>
    <scope>NUCLEOTIDE SEQUENCE [LARGE SCALE GENOMIC DNA]</scope>
    <source>
        <strain evidence="8 9">CGMCC 1.10136</strain>
    </source>
</reference>
<dbReference type="RefSeq" id="WP_019751256.1">
    <property type="nucleotide sequence ID" value="NZ_VLKP01000009.1"/>
</dbReference>